<dbReference type="Proteomes" id="UP000887226">
    <property type="component" value="Unassembled WGS sequence"/>
</dbReference>
<gene>
    <name evidence="1" type="ORF">BJ878DRAFT_539007</name>
</gene>
<organism evidence="1 2">
    <name type="scientific">Calycina marina</name>
    <dbReference type="NCBI Taxonomy" id="1763456"/>
    <lineage>
        <taxon>Eukaryota</taxon>
        <taxon>Fungi</taxon>
        <taxon>Dikarya</taxon>
        <taxon>Ascomycota</taxon>
        <taxon>Pezizomycotina</taxon>
        <taxon>Leotiomycetes</taxon>
        <taxon>Helotiales</taxon>
        <taxon>Pezizellaceae</taxon>
        <taxon>Calycina</taxon>
    </lineage>
</organism>
<keyword evidence="2" id="KW-1185">Reference proteome</keyword>
<reference evidence="1" key="1">
    <citation type="journal article" date="2021" name="IMA Fungus">
        <title>Genomic characterization of three marine fungi, including Emericellopsis atlantica sp. nov. with signatures of a generalist lifestyle and marine biomass degradation.</title>
        <authorList>
            <person name="Hagestad O.C."/>
            <person name="Hou L."/>
            <person name="Andersen J.H."/>
            <person name="Hansen E.H."/>
            <person name="Altermark B."/>
            <person name="Li C."/>
            <person name="Kuhnert E."/>
            <person name="Cox R.J."/>
            <person name="Crous P.W."/>
            <person name="Spatafora J.W."/>
            <person name="Lail K."/>
            <person name="Amirebrahimi M."/>
            <person name="Lipzen A."/>
            <person name="Pangilinan J."/>
            <person name="Andreopoulos W."/>
            <person name="Hayes R.D."/>
            <person name="Ng V."/>
            <person name="Grigoriev I.V."/>
            <person name="Jackson S.A."/>
            <person name="Sutton T.D.S."/>
            <person name="Dobson A.D.W."/>
            <person name="Rama T."/>
        </authorList>
    </citation>
    <scope>NUCLEOTIDE SEQUENCE</scope>
    <source>
        <strain evidence="1">TRa3180A</strain>
    </source>
</reference>
<protein>
    <submittedName>
        <fullName evidence="1">Uncharacterized protein</fullName>
    </submittedName>
</protein>
<dbReference type="AlphaFoldDB" id="A0A9P8CHW6"/>
<name>A0A9P8CHW6_9HELO</name>
<evidence type="ECO:0000313" key="1">
    <source>
        <dbReference type="EMBL" id="KAG9247739.1"/>
    </source>
</evidence>
<evidence type="ECO:0000313" key="2">
    <source>
        <dbReference type="Proteomes" id="UP000887226"/>
    </source>
</evidence>
<proteinExistence type="predicted"/>
<dbReference type="OrthoDB" id="3558742at2759"/>
<dbReference type="EMBL" id="MU253764">
    <property type="protein sequence ID" value="KAG9247739.1"/>
    <property type="molecule type" value="Genomic_DNA"/>
</dbReference>
<sequence length="304" mass="35341">MVGYLKERSDLDTLFALHCRHQDLSKEQRADPSNLTVDFKANELWRVLQMPLEYSGSPWDWNWRPPLEGIPSEIAADFHATVCQAIFRIPFSDFVEYALGYTTKARFLSNLLDGVCDIRDKLRTEFLDRPQIKEIYIDIEKALKQRHHPLAHWIVASSLHHSVVAPYDTLAPNLEPIRAIFATRDFDLVLTRLAALNQRFTYGSQTYNWQMWSTDVDFWHCIDQVIWSGKFTAPPMRPHLSSEDRDERLRFLKGFETDAEDRESSGWSKVVFSVKRLMGRDSQYSVKKGLLISMGPMKDSPKRS</sequence>
<accession>A0A9P8CHW6</accession>
<comment type="caution">
    <text evidence="1">The sequence shown here is derived from an EMBL/GenBank/DDBJ whole genome shotgun (WGS) entry which is preliminary data.</text>
</comment>